<feature type="region of interest" description="Disordered" evidence="1">
    <location>
        <begin position="210"/>
        <end position="283"/>
    </location>
</feature>
<accession>A0A7J7NER8</accession>
<evidence type="ECO:0000313" key="3">
    <source>
        <dbReference type="Proteomes" id="UP000541444"/>
    </source>
</evidence>
<proteinExistence type="predicted"/>
<protein>
    <recommendedName>
        <fullName evidence="4">DUF1985 domain-containing protein</fullName>
    </recommendedName>
</protein>
<reference evidence="2 3" key="1">
    <citation type="journal article" date="2020" name="IScience">
        <title>Genome Sequencing of the Endangered Kingdonia uniflora (Circaeasteraceae, Ranunculales) Reveals Potential Mechanisms of Evolutionary Specialization.</title>
        <authorList>
            <person name="Sun Y."/>
            <person name="Deng T."/>
            <person name="Zhang A."/>
            <person name="Moore M.J."/>
            <person name="Landis J.B."/>
            <person name="Lin N."/>
            <person name="Zhang H."/>
            <person name="Zhang X."/>
            <person name="Huang J."/>
            <person name="Zhang X."/>
            <person name="Sun H."/>
            <person name="Wang H."/>
        </authorList>
    </citation>
    <scope>NUCLEOTIDE SEQUENCE [LARGE SCALE GENOMIC DNA]</scope>
    <source>
        <strain evidence="2">TB1705</strain>
        <tissue evidence="2">Leaf</tissue>
    </source>
</reference>
<feature type="region of interest" description="Disordered" evidence="1">
    <location>
        <begin position="1"/>
        <end position="28"/>
    </location>
</feature>
<gene>
    <name evidence="2" type="ORF">GIB67_012618</name>
</gene>
<sequence length="390" mass="44107">MKSDKEVNEQFDEESLTQEGGAKKGTSNVKNYTSQCTSVGLNKIFGALPEEEKCVLRTTCFVPLLLINPMATMPTLVVEIFDRHLDDILRLNLLKNILSFHLSNKRRNVEVKYVDLVDDLVEFNRFPWGFVSFYLLQRNHIKAPTIGGAPAIDVEPVIEPPTVGTPVIGSSFSTTEIRAVVDKDEVEVEREVNLEAISSIYGGDRLEWKKGDEKNEKDDDDDEKDGKEKAKSFEEGQPQVAEEEEVQETSVDQTTGLYVEEQSKKEVVEGKDDDDGTSQKKPDLEKIIKEMVVDQTNLVLMESEVDVTLKKRHKLTDEDITEKSPKFYIQMSVLHVQAINVYVKALIQYFDSQHRVCPAKEKIVLADVYSSQIMGMLSMSGLKLCHLQQV</sequence>
<feature type="compositionally biased region" description="Basic and acidic residues" evidence="1">
    <location>
        <begin position="224"/>
        <end position="234"/>
    </location>
</feature>
<keyword evidence="3" id="KW-1185">Reference proteome</keyword>
<comment type="caution">
    <text evidence="2">The sequence shown here is derived from an EMBL/GenBank/DDBJ whole genome shotgun (WGS) entry which is preliminary data.</text>
</comment>
<dbReference type="AlphaFoldDB" id="A0A7J7NER8"/>
<dbReference type="EMBL" id="JACGCM010000816">
    <property type="protein sequence ID" value="KAF6165721.1"/>
    <property type="molecule type" value="Genomic_DNA"/>
</dbReference>
<evidence type="ECO:0000256" key="1">
    <source>
        <dbReference type="SAM" id="MobiDB-lite"/>
    </source>
</evidence>
<evidence type="ECO:0000313" key="2">
    <source>
        <dbReference type="EMBL" id="KAF6165721.1"/>
    </source>
</evidence>
<dbReference type="Proteomes" id="UP000541444">
    <property type="component" value="Unassembled WGS sequence"/>
</dbReference>
<name>A0A7J7NER8_9MAGN</name>
<evidence type="ECO:0008006" key="4">
    <source>
        <dbReference type="Google" id="ProtNLM"/>
    </source>
</evidence>
<dbReference type="OrthoDB" id="1930729at2759"/>
<organism evidence="2 3">
    <name type="scientific">Kingdonia uniflora</name>
    <dbReference type="NCBI Taxonomy" id="39325"/>
    <lineage>
        <taxon>Eukaryota</taxon>
        <taxon>Viridiplantae</taxon>
        <taxon>Streptophyta</taxon>
        <taxon>Embryophyta</taxon>
        <taxon>Tracheophyta</taxon>
        <taxon>Spermatophyta</taxon>
        <taxon>Magnoliopsida</taxon>
        <taxon>Ranunculales</taxon>
        <taxon>Circaeasteraceae</taxon>
        <taxon>Kingdonia</taxon>
    </lineage>
</organism>
<feature type="compositionally biased region" description="Basic and acidic residues" evidence="1">
    <location>
        <begin position="261"/>
        <end position="270"/>
    </location>
</feature>